<dbReference type="AlphaFoldDB" id="A0AA37L985"/>
<accession>A0AA37L985</accession>
<dbReference type="EMBL" id="BQXU01000003">
    <property type="protein sequence ID" value="GKT41740.1"/>
    <property type="molecule type" value="Genomic_DNA"/>
</dbReference>
<gene>
    <name evidence="1" type="ORF">ColSpa_01921</name>
</gene>
<name>A0AA37L985_9PEZI</name>
<comment type="caution">
    <text evidence="1">The sequence shown here is derived from an EMBL/GenBank/DDBJ whole genome shotgun (WGS) entry which is preliminary data.</text>
</comment>
<protein>
    <submittedName>
        <fullName evidence="1">Uncharacterized protein</fullName>
    </submittedName>
</protein>
<reference evidence="1 2" key="1">
    <citation type="submission" date="2022-03" db="EMBL/GenBank/DDBJ databases">
        <title>Genome data of Colletotrichum spp.</title>
        <authorList>
            <person name="Utami Y.D."/>
            <person name="Hiruma K."/>
        </authorList>
    </citation>
    <scope>NUCLEOTIDE SEQUENCE [LARGE SCALE GENOMIC DNA]</scope>
    <source>
        <strain evidence="1 2">MAFF 239500</strain>
    </source>
</reference>
<evidence type="ECO:0000313" key="1">
    <source>
        <dbReference type="EMBL" id="GKT41740.1"/>
    </source>
</evidence>
<dbReference type="GeneID" id="73322723"/>
<dbReference type="RefSeq" id="XP_049124090.1">
    <property type="nucleotide sequence ID" value="XM_049268133.1"/>
</dbReference>
<organism evidence="1 2">
    <name type="scientific">Colletotrichum spaethianum</name>
    <dbReference type="NCBI Taxonomy" id="700344"/>
    <lineage>
        <taxon>Eukaryota</taxon>
        <taxon>Fungi</taxon>
        <taxon>Dikarya</taxon>
        <taxon>Ascomycota</taxon>
        <taxon>Pezizomycotina</taxon>
        <taxon>Sordariomycetes</taxon>
        <taxon>Hypocreomycetidae</taxon>
        <taxon>Glomerellales</taxon>
        <taxon>Glomerellaceae</taxon>
        <taxon>Colletotrichum</taxon>
        <taxon>Colletotrichum spaethianum species complex</taxon>
    </lineage>
</organism>
<keyword evidence="2" id="KW-1185">Reference proteome</keyword>
<sequence length="137" mass="14275">MPLHFSTELMPLRVVGPKSNDGKPSVIFNLPAAQDDVVFDGVANVPDPNGHNTKAIVAASVTFLVGGGWGTNGACLATGGLARSSDRALIVVPVWWGGFITVGAPAACVAADKLHEVLREEEPRILGSNDRLNMSMG</sequence>
<proteinExistence type="predicted"/>
<evidence type="ECO:0000313" key="2">
    <source>
        <dbReference type="Proteomes" id="UP001055115"/>
    </source>
</evidence>
<dbReference type="Proteomes" id="UP001055115">
    <property type="component" value="Unassembled WGS sequence"/>
</dbReference>